<organism evidence="7 8">
    <name type="scientific">Candidatus Nitrotoga arctica</name>
    <dbReference type="NCBI Taxonomy" id="453162"/>
    <lineage>
        <taxon>Bacteria</taxon>
        <taxon>Pseudomonadati</taxon>
        <taxon>Pseudomonadota</taxon>
        <taxon>Betaproteobacteria</taxon>
        <taxon>Nitrosomonadales</taxon>
        <taxon>Gallionellaceae</taxon>
        <taxon>Candidatus Nitrotoga</taxon>
    </lineage>
</organism>
<feature type="transmembrane region" description="Helical" evidence="6">
    <location>
        <begin position="267"/>
        <end position="294"/>
    </location>
</feature>
<evidence type="ECO:0000313" key="7">
    <source>
        <dbReference type="EMBL" id="CAG9932483.1"/>
    </source>
</evidence>
<dbReference type="GO" id="GO:0016787">
    <property type="term" value="F:hydrolase activity"/>
    <property type="evidence" value="ECO:0007669"/>
    <property type="project" value="UniProtKB-KW"/>
</dbReference>
<dbReference type="Proteomes" id="UP000839052">
    <property type="component" value="Chromosome"/>
</dbReference>
<keyword evidence="3 6" id="KW-0812">Transmembrane</keyword>
<proteinExistence type="predicted"/>
<accession>A0ABM8YYA9</accession>
<dbReference type="Pfam" id="PF03631">
    <property type="entry name" value="Virul_fac_BrkB"/>
    <property type="match status" value="1"/>
</dbReference>
<feature type="transmembrane region" description="Helical" evidence="6">
    <location>
        <begin position="306"/>
        <end position="328"/>
    </location>
</feature>
<dbReference type="NCBIfam" id="TIGR00765">
    <property type="entry name" value="yihY_not_rbn"/>
    <property type="match status" value="1"/>
</dbReference>
<dbReference type="PANTHER" id="PTHR30213">
    <property type="entry name" value="INNER MEMBRANE PROTEIN YHJD"/>
    <property type="match status" value="1"/>
</dbReference>
<gene>
    <name evidence="7" type="ORF">NTG6680_1230</name>
</gene>
<evidence type="ECO:0000256" key="2">
    <source>
        <dbReference type="ARBA" id="ARBA00022475"/>
    </source>
</evidence>
<keyword evidence="5 6" id="KW-0472">Membrane</keyword>
<feature type="transmembrane region" description="Helical" evidence="6">
    <location>
        <begin position="159"/>
        <end position="180"/>
    </location>
</feature>
<protein>
    <submittedName>
        <fullName evidence="7">Ribonuclease BN</fullName>
        <ecNumber evidence="7">3.1.-.-</ecNumber>
    </submittedName>
</protein>
<keyword evidence="2" id="KW-1003">Cell membrane</keyword>
<keyword evidence="7" id="KW-0378">Hydrolase</keyword>
<keyword evidence="4 6" id="KW-1133">Transmembrane helix</keyword>
<dbReference type="EC" id="3.1.-.-" evidence="7"/>
<feature type="transmembrane region" description="Helical" evidence="6">
    <location>
        <begin position="340"/>
        <end position="362"/>
    </location>
</feature>
<dbReference type="InterPro" id="IPR017039">
    <property type="entry name" value="Virul_fac_BrkB"/>
</dbReference>
<evidence type="ECO:0000256" key="5">
    <source>
        <dbReference type="ARBA" id="ARBA00023136"/>
    </source>
</evidence>
<name>A0ABM8YYA9_9PROT</name>
<evidence type="ECO:0000313" key="8">
    <source>
        <dbReference type="Proteomes" id="UP000839052"/>
    </source>
</evidence>
<dbReference type="RefSeq" id="WP_239796404.1">
    <property type="nucleotide sequence ID" value="NZ_OU912926.1"/>
</dbReference>
<feature type="transmembrane region" description="Helical" evidence="6">
    <location>
        <begin position="368"/>
        <end position="387"/>
    </location>
</feature>
<sequence>MNNSSAALESAETRVAASKAGIVAQVHTLNFRVRQLVKSPYVIAGLVIGVAAAGYLAITRSAKLRAPSSRPVARGGLTSVLKTAQMLLPLLGALGAATVPKRNPCASPLVIPQPVSAAQESAAAVPQGSWLSQQLQMIKAAVKAWVDDYAPSMGAALSYYTLFSLAPLLIIVIAVAGMVFGQEAAQGEIVAQLRGIMGEEGAVAVEGMLKAAREPAKGVVATIVGIAILLLGATAIFGELQDALDRIWRVPAPKEVSGIWHLLRTRLLSFGLVLSLGFLLVVSLVVSAALAALGKWWGGWFDGWDVFLEILNFAVSFGIFTLLFAMIYKIMPRANIPWRDVWTGAAVTALLFTIGKVLIGLYLGKSSLASGFGAAGSLVVLITWVYYSAQIFLFGAEYTWVYANRHGSRAQKPAPGDAPAVPSRSSD</sequence>
<feature type="transmembrane region" description="Helical" evidence="6">
    <location>
        <begin position="218"/>
        <end position="240"/>
    </location>
</feature>
<dbReference type="PANTHER" id="PTHR30213:SF1">
    <property type="entry name" value="INNER MEMBRANE PROTEIN YHJD"/>
    <property type="match status" value="1"/>
</dbReference>
<reference evidence="7 8" key="1">
    <citation type="submission" date="2021-10" db="EMBL/GenBank/DDBJ databases">
        <authorList>
            <person name="Koch H."/>
        </authorList>
    </citation>
    <scope>NUCLEOTIDE SEQUENCE [LARGE SCALE GENOMIC DNA]</scope>
    <source>
        <strain evidence="7">6680</strain>
    </source>
</reference>
<keyword evidence="8" id="KW-1185">Reference proteome</keyword>
<evidence type="ECO:0000256" key="3">
    <source>
        <dbReference type="ARBA" id="ARBA00022692"/>
    </source>
</evidence>
<evidence type="ECO:0000256" key="6">
    <source>
        <dbReference type="SAM" id="Phobius"/>
    </source>
</evidence>
<evidence type="ECO:0000256" key="4">
    <source>
        <dbReference type="ARBA" id="ARBA00022989"/>
    </source>
</evidence>
<comment type="subcellular location">
    <subcellularLocation>
        <location evidence="1">Cell membrane</location>
        <topology evidence="1">Multi-pass membrane protein</topology>
    </subcellularLocation>
</comment>
<dbReference type="EMBL" id="OU912926">
    <property type="protein sequence ID" value="CAG9932483.1"/>
    <property type="molecule type" value="Genomic_DNA"/>
</dbReference>
<evidence type="ECO:0000256" key="1">
    <source>
        <dbReference type="ARBA" id="ARBA00004651"/>
    </source>
</evidence>
<feature type="transmembrane region" description="Helical" evidence="6">
    <location>
        <begin position="39"/>
        <end position="58"/>
    </location>
</feature>